<feature type="transmembrane region" description="Helical" evidence="1">
    <location>
        <begin position="99"/>
        <end position="118"/>
    </location>
</feature>
<keyword evidence="1" id="KW-0812">Transmembrane</keyword>
<reference evidence="2 3" key="1">
    <citation type="submission" date="2024-08" db="EMBL/GenBank/DDBJ databases">
        <authorList>
            <person name="Cucini C."/>
            <person name="Frati F."/>
        </authorList>
    </citation>
    <scope>NUCLEOTIDE SEQUENCE [LARGE SCALE GENOMIC DNA]</scope>
</reference>
<feature type="transmembrane region" description="Helical" evidence="1">
    <location>
        <begin position="230"/>
        <end position="255"/>
    </location>
</feature>
<proteinExistence type="predicted"/>
<feature type="transmembrane region" description="Helical" evidence="1">
    <location>
        <begin position="267"/>
        <end position="285"/>
    </location>
</feature>
<evidence type="ECO:0008006" key="4">
    <source>
        <dbReference type="Google" id="ProtNLM"/>
    </source>
</evidence>
<feature type="transmembrane region" description="Helical" evidence="1">
    <location>
        <begin position="138"/>
        <end position="159"/>
    </location>
</feature>
<keyword evidence="1" id="KW-1133">Transmembrane helix</keyword>
<evidence type="ECO:0000313" key="2">
    <source>
        <dbReference type="EMBL" id="CAL8130162.1"/>
    </source>
</evidence>
<organism evidence="2 3">
    <name type="scientific">Orchesella dallaii</name>
    <dbReference type="NCBI Taxonomy" id="48710"/>
    <lineage>
        <taxon>Eukaryota</taxon>
        <taxon>Metazoa</taxon>
        <taxon>Ecdysozoa</taxon>
        <taxon>Arthropoda</taxon>
        <taxon>Hexapoda</taxon>
        <taxon>Collembola</taxon>
        <taxon>Entomobryomorpha</taxon>
        <taxon>Entomobryoidea</taxon>
        <taxon>Orchesellidae</taxon>
        <taxon>Orchesellinae</taxon>
        <taxon>Orchesella</taxon>
    </lineage>
</organism>
<evidence type="ECO:0000256" key="1">
    <source>
        <dbReference type="SAM" id="Phobius"/>
    </source>
</evidence>
<name>A0ABP1RLP5_9HEXA</name>
<keyword evidence="1" id="KW-0472">Membrane</keyword>
<gene>
    <name evidence="2" type="ORF">ODALV1_LOCUS23595</name>
</gene>
<protein>
    <recommendedName>
        <fullName evidence="4">Odorant receptor</fullName>
    </recommendedName>
</protein>
<accession>A0ABP1RLP5</accession>
<sequence>MALIIATQIFLMLTSEKSLESHNPTRFATLVIAGGELFAFLTVCFSATRINQKKVEIMYIMNQMFAYHDYDYTTKLLKSKGIRMSLEHQRTMHVAELQILIVSISSFLFPFLLILGLFHPIEPIHVIIKEWLEFDFTIANLNIGHFLIIPFLMASFLMAGNTCLQFALLPCCYFAISNSSIKNVTPIQLDKMSNPRHCTIQTQTYGVMEDTEVILFYRIQQLFNLLYNDIMASLLISSNFVACIIITSVFTFFTIKCQNVLEETGVVGYSLVFGIILVCLAAIYVESSMLGRIVGFSNDFIRIGKNTAGRKTAFAKGVRSCTTLYLEHAYPFFRIDKRTFLEFADHAVDKTIILLLR</sequence>
<dbReference type="EMBL" id="CAXLJM020000081">
    <property type="protein sequence ID" value="CAL8130162.1"/>
    <property type="molecule type" value="Genomic_DNA"/>
</dbReference>
<dbReference type="Proteomes" id="UP001642540">
    <property type="component" value="Unassembled WGS sequence"/>
</dbReference>
<feature type="transmembrane region" description="Helical" evidence="1">
    <location>
        <begin position="28"/>
        <end position="48"/>
    </location>
</feature>
<evidence type="ECO:0000313" key="3">
    <source>
        <dbReference type="Proteomes" id="UP001642540"/>
    </source>
</evidence>
<comment type="caution">
    <text evidence="2">The sequence shown here is derived from an EMBL/GenBank/DDBJ whole genome shotgun (WGS) entry which is preliminary data.</text>
</comment>
<keyword evidence="3" id="KW-1185">Reference proteome</keyword>